<reference evidence="2 3" key="1">
    <citation type="submission" date="2015-01" db="EMBL/GenBank/DDBJ databases">
        <title>Evolution of Trichinella species and genotypes.</title>
        <authorList>
            <person name="Korhonen P.K."/>
            <person name="Edoardo P."/>
            <person name="Giuseppe L.R."/>
            <person name="Gasser R.B."/>
        </authorList>
    </citation>
    <scope>NUCLEOTIDE SEQUENCE [LARGE SCALE GENOMIC DNA]</scope>
    <source>
        <strain evidence="2">ISS2496</strain>
    </source>
</reference>
<protein>
    <recommendedName>
        <fullName evidence="4">Secreted protein</fullName>
    </recommendedName>
</protein>
<keyword evidence="3" id="KW-1185">Reference proteome</keyword>
<sequence length="78" mass="8939">MIAALYHLASSLCMYCSAFTSGFPLLTRKLEREAVAKFSPHTTFYAYYIIVKITQNLKYMNQSFCDSESRFFSSISVV</sequence>
<evidence type="ECO:0008006" key="4">
    <source>
        <dbReference type="Google" id="ProtNLM"/>
    </source>
</evidence>
<accession>A0A0V0ZPR2</accession>
<feature type="chain" id="PRO_5006873886" description="Secreted protein" evidence="1">
    <location>
        <begin position="19"/>
        <end position="78"/>
    </location>
</feature>
<evidence type="ECO:0000256" key="1">
    <source>
        <dbReference type="SAM" id="SignalP"/>
    </source>
</evidence>
<organism evidence="2 3">
    <name type="scientific">Trichinella patagoniensis</name>
    <dbReference type="NCBI Taxonomy" id="990121"/>
    <lineage>
        <taxon>Eukaryota</taxon>
        <taxon>Metazoa</taxon>
        <taxon>Ecdysozoa</taxon>
        <taxon>Nematoda</taxon>
        <taxon>Enoplea</taxon>
        <taxon>Dorylaimia</taxon>
        <taxon>Trichinellida</taxon>
        <taxon>Trichinellidae</taxon>
        <taxon>Trichinella</taxon>
    </lineage>
</organism>
<comment type="caution">
    <text evidence="2">The sequence shown here is derived from an EMBL/GenBank/DDBJ whole genome shotgun (WGS) entry which is preliminary data.</text>
</comment>
<proteinExistence type="predicted"/>
<gene>
    <name evidence="2" type="ORF">T12_6101</name>
</gene>
<dbReference type="Proteomes" id="UP000054783">
    <property type="component" value="Unassembled WGS sequence"/>
</dbReference>
<evidence type="ECO:0000313" key="3">
    <source>
        <dbReference type="Proteomes" id="UP000054783"/>
    </source>
</evidence>
<dbReference type="EMBL" id="JYDQ01000113">
    <property type="protein sequence ID" value="KRY14561.1"/>
    <property type="molecule type" value="Genomic_DNA"/>
</dbReference>
<keyword evidence="1" id="KW-0732">Signal</keyword>
<name>A0A0V0ZPR2_9BILA</name>
<feature type="signal peptide" evidence="1">
    <location>
        <begin position="1"/>
        <end position="18"/>
    </location>
</feature>
<evidence type="ECO:0000313" key="2">
    <source>
        <dbReference type="EMBL" id="KRY14561.1"/>
    </source>
</evidence>
<dbReference type="AlphaFoldDB" id="A0A0V0ZPR2"/>